<protein>
    <submittedName>
        <fullName evidence="1">Pre-rRNA-processing protein ipi3</fullName>
    </submittedName>
</protein>
<organism evidence="1 2">
    <name type="scientific">Spiromyces aspiralis</name>
    <dbReference type="NCBI Taxonomy" id="68401"/>
    <lineage>
        <taxon>Eukaryota</taxon>
        <taxon>Fungi</taxon>
        <taxon>Fungi incertae sedis</taxon>
        <taxon>Zoopagomycota</taxon>
        <taxon>Kickxellomycotina</taxon>
        <taxon>Kickxellomycetes</taxon>
        <taxon>Kickxellales</taxon>
        <taxon>Kickxellaceae</taxon>
        <taxon>Spiromyces</taxon>
    </lineage>
</organism>
<comment type="caution">
    <text evidence="1">The sequence shown here is derived from an EMBL/GenBank/DDBJ whole genome shotgun (WGS) entry which is preliminary data.</text>
</comment>
<dbReference type="Proteomes" id="UP001145114">
    <property type="component" value="Unassembled WGS sequence"/>
</dbReference>
<keyword evidence="2" id="KW-1185">Reference proteome</keyword>
<accession>A0ACC1HQA9</accession>
<name>A0ACC1HQA9_9FUNG</name>
<proteinExistence type="predicted"/>
<dbReference type="EMBL" id="JAMZIH010001134">
    <property type="protein sequence ID" value="KAJ1678471.1"/>
    <property type="molecule type" value="Genomic_DNA"/>
</dbReference>
<reference evidence="1" key="1">
    <citation type="submission" date="2022-06" db="EMBL/GenBank/DDBJ databases">
        <title>Phylogenomic reconstructions and comparative analyses of Kickxellomycotina fungi.</title>
        <authorList>
            <person name="Reynolds N.K."/>
            <person name="Stajich J.E."/>
            <person name="Barry K."/>
            <person name="Grigoriev I.V."/>
            <person name="Crous P."/>
            <person name="Smith M.E."/>
        </authorList>
    </citation>
    <scope>NUCLEOTIDE SEQUENCE</scope>
    <source>
        <strain evidence="1">RSA 2271</strain>
    </source>
</reference>
<sequence>MFTEVVIASAVDASTVLHDIRTGVRLGMYNGLGTAHTHSLAFPTAMESQSAGMPGWVLALPGGNKPVWQLYPLCRGDRTAKQVFPCPERLSCAAASPDGTFVAAGSYEGRVYVWTTGDGVLLRTWEAHYGGVTCVRFADDGLGLVTAGQDGVVNVWAMSQALDLTQVQGSDAIPVPVLTLSDHTLPVTDVQIGSGSGAGGLFTGKALIYTVSQDHTCKAWRLSMPAGSAGKGTTLRPRPLTTWLFPVGLMAVAVDLAETCMFCGGADGKIYQVDLYQQQQHHQQQQKQHSDMVEGGPLEAVLGKRGEDVINVDPDEKGQVSDNGQRRHGPKMYIGHEDTVNSLALSMDGTLLVSGSSDGSARVWDTASRQCLRIIHQPGPGESATAKSATAGPDDGRIGRQTLATHVLKGISSVAVVLAPPELGGAHSVAHRVVGGANTTATSAAAATPDTMDALKSGAANRAQVVNPVPMVAPLKRVPRVALDLTSMLSDLQSTGSAAIGGGLERSTSLCLSDTRRSINDVLGDIGEQPFCYSAGPYESQVSMSRDWELIQQFVTETMPSVISGPHASSSTSGGIDTQLQKPRDEKEALRRRVEQLEDELTRLQDHQFRINKLNDELYQATISEFMRNRKGR</sequence>
<gene>
    <name evidence="1" type="primary">IPI3</name>
    <name evidence="1" type="ORF">EV182_003982</name>
</gene>
<evidence type="ECO:0000313" key="2">
    <source>
        <dbReference type="Proteomes" id="UP001145114"/>
    </source>
</evidence>
<evidence type="ECO:0000313" key="1">
    <source>
        <dbReference type="EMBL" id="KAJ1678471.1"/>
    </source>
</evidence>